<protein>
    <submittedName>
        <fullName evidence="2">Uncharacterized protein</fullName>
    </submittedName>
</protein>
<evidence type="ECO:0000256" key="1">
    <source>
        <dbReference type="SAM" id="Phobius"/>
    </source>
</evidence>
<dbReference type="Proteomes" id="UP000019183">
    <property type="component" value="Unassembled WGS sequence"/>
</dbReference>
<dbReference type="EMBL" id="CBWK010000821">
    <property type="protein sequence ID" value="CDL12691.1"/>
    <property type="molecule type" value="Genomic_DNA"/>
</dbReference>
<keyword evidence="1" id="KW-1133">Transmembrane helix</keyword>
<dbReference type="AlphaFoldDB" id="W1DTE8"/>
<sequence>MKTAIWVVVYFTMCFLLFTGWIFAFAQYAPYNGQEHAFFSDVSA</sequence>
<reference evidence="2" key="1">
    <citation type="submission" date="2013-10" db="EMBL/GenBank/DDBJ databases">
        <title>Antibiotic resistance diversity of beta-lactamase producers in the General Hospital Vienna.</title>
        <authorList>
            <person name="Barisic I."/>
            <person name="Mitteregger D."/>
            <person name="Hirschl A.M."/>
            <person name="Noehammer C."/>
            <person name="Wiesinger-Mayr H."/>
        </authorList>
    </citation>
    <scope>NUCLEOTIDE SEQUENCE [LARGE SCALE GENOMIC DNA]</scope>
    <source>
        <strain evidence="2">IS43</strain>
    </source>
</reference>
<proteinExistence type="predicted"/>
<name>W1DTE8_KLEPN</name>
<comment type="caution">
    <text evidence="2">The sequence shown here is derived from an EMBL/GenBank/DDBJ whole genome shotgun (WGS) entry which is preliminary data.</text>
</comment>
<keyword evidence="1" id="KW-0812">Transmembrane</keyword>
<accession>W1DTE8</accession>
<keyword evidence="3" id="KW-1185">Reference proteome</keyword>
<keyword evidence="1" id="KW-0472">Membrane</keyword>
<feature type="transmembrane region" description="Helical" evidence="1">
    <location>
        <begin position="7"/>
        <end position="29"/>
    </location>
</feature>
<evidence type="ECO:0000313" key="2">
    <source>
        <dbReference type="EMBL" id="CDL12691.1"/>
    </source>
</evidence>
<organism evidence="2 3">
    <name type="scientific">Klebsiella pneumoniae IS43</name>
    <dbReference type="NCBI Taxonomy" id="1432552"/>
    <lineage>
        <taxon>Bacteria</taxon>
        <taxon>Pseudomonadati</taxon>
        <taxon>Pseudomonadota</taxon>
        <taxon>Gammaproteobacteria</taxon>
        <taxon>Enterobacterales</taxon>
        <taxon>Enterobacteriaceae</taxon>
        <taxon>Klebsiella/Raoultella group</taxon>
        <taxon>Klebsiella</taxon>
        <taxon>Klebsiella pneumoniae complex</taxon>
    </lineage>
</organism>
<evidence type="ECO:0000313" key="3">
    <source>
        <dbReference type="Proteomes" id="UP000019183"/>
    </source>
</evidence>